<protein>
    <submittedName>
        <fullName evidence="2">Uncharacterized protein</fullName>
    </submittedName>
</protein>
<dbReference type="EMBL" id="JARIHO010000139">
    <property type="protein sequence ID" value="KAJ7301274.1"/>
    <property type="molecule type" value="Genomic_DNA"/>
</dbReference>
<dbReference type="AlphaFoldDB" id="A0AAD6YY86"/>
<dbReference type="Proteomes" id="UP001218218">
    <property type="component" value="Unassembled WGS sequence"/>
</dbReference>
<name>A0AAD6YY86_9AGAR</name>
<reference evidence="2" key="1">
    <citation type="submission" date="2023-03" db="EMBL/GenBank/DDBJ databases">
        <title>Massive genome expansion in bonnet fungi (Mycena s.s.) driven by repeated elements and novel gene families across ecological guilds.</title>
        <authorList>
            <consortium name="Lawrence Berkeley National Laboratory"/>
            <person name="Harder C.B."/>
            <person name="Miyauchi S."/>
            <person name="Viragh M."/>
            <person name="Kuo A."/>
            <person name="Thoen E."/>
            <person name="Andreopoulos B."/>
            <person name="Lu D."/>
            <person name="Skrede I."/>
            <person name="Drula E."/>
            <person name="Henrissat B."/>
            <person name="Morin E."/>
            <person name="Kohler A."/>
            <person name="Barry K."/>
            <person name="LaButti K."/>
            <person name="Morin E."/>
            <person name="Salamov A."/>
            <person name="Lipzen A."/>
            <person name="Mereny Z."/>
            <person name="Hegedus B."/>
            <person name="Baldrian P."/>
            <person name="Stursova M."/>
            <person name="Weitz H."/>
            <person name="Taylor A."/>
            <person name="Grigoriev I.V."/>
            <person name="Nagy L.G."/>
            <person name="Martin F."/>
            <person name="Kauserud H."/>
        </authorList>
    </citation>
    <scope>NUCLEOTIDE SEQUENCE</scope>
    <source>
        <strain evidence="2">CBHHK002</strain>
    </source>
</reference>
<keyword evidence="3" id="KW-1185">Reference proteome</keyword>
<feature type="region of interest" description="Disordered" evidence="1">
    <location>
        <begin position="1"/>
        <end position="27"/>
    </location>
</feature>
<evidence type="ECO:0000313" key="3">
    <source>
        <dbReference type="Proteomes" id="UP001218218"/>
    </source>
</evidence>
<evidence type="ECO:0000256" key="1">
    <source>
        <dbReference type="SAM" id="MobiDB-lite"/>
    </source>
</evidence>
<feature type="compositionally biased region" description="Basic and acidic residues" evidence="1">
    <location>
        <begin position="102"/>
        <end position="115"/>
    </location>
</feature>
<accession>A0AAD6YY86</accession>
<sequence>MDEMHLPPSGGSDRQRRSGHITGDPSLPLRLCLGICRLTPLESKAEIMDAALGVPRPPNHVQIIKQCYPGEEIQVTVTGLQCVGFNTELYNSLRSLPDDLRKIEKRKAGPDDLQRGKTKSQKKI</sequence>
<organism evidence="2 3">
    <name type="scientific">Mycena albidolilacea</name>
    <dbReference type="NCBI Taxonomy" id="1033008"/>
    <lineage>
        <taxon>Eukaryota</taxon>
        <taxon>Fungi</taxon>
        <taxon>Dikarya</taxon>
        <taxon>Basidiomycota</taxon>
        <taxon>Agaricomycotina</taxon>
        <taxon>Agaricomycetes</taxon>
        <taxon>Agaricomycetidae</taxon>
        <taxon>Agaricales</taxon>
        <taxon>Marasmiineae</taxon>
        <taxon>Mycenaceae</taxon>
        <taxon>Mycena</taxon>
    </lineage>
</organism>
<gene>
    <name evidence="2" type="ORF">DFH08DRAFT_827685</name>
</gene>
<comment type="caution">
    <text evidence="2">The sequence shown here is derived from an EMBL/GenBank/DDBJ whole genome shotgun (WGS) entry which is preliminary data.</text>
</comment>
<evidence type="ECO:0000313" key="2">
    <source>
        <dbReference type="EMBL" id="KAJ7301274.1"/>
    </source>
</evidence>
<proteinExistence type="predicted"/>
<feature type="region of interest" description="Disordered" evidence="1">
    <location>
        <begin position="102"/>
        <end position="124"/>
    </location>
</feature>